<dbReference type="Proteomes" id="UP000252985">
    <property type="component" value="Chromosome"/>
</dbReference>
<sequence>MTAVGVDWASGCWVVVVHEGDDATITTEPAMLNVWREHGRGADAVLVDIPIGLPETAPRACDRAAASLLGERHSSVFDVPCRAAVDAGGYEAARAENGGRLGSQSWGLVPRIREVDCFLDAHPAAEAHVYESHPEVCYAAFAARTDADDPGSKRETEGLDARLAILDAVDEAFGAAVRAFVEDRRTGPQWHHRIQSGRLDDVLDAAVLALTARGGSFGVLPAGRDADDRQVIVYPDDGA</sequence>
<dbReference type="AlphaFoldDB" id="A0A345E939"/>
<dbReference type="RefSeq" id="WP_114604966.1">
    <property type="nucleotide sequence ID" value="NZ_CP031148.1"/>
</dbReference>
<accession>A0A345E939</accession>
<name>A0A345E939_9EURY</name>
<reference evidence="1 2" key="1">
    <citation type="submission" date="2018-07" db="EMBL/GenBank/DDBJ databases">
        <title>Genome sequences of Haloplanus sp. CBA1112.</title>
        <authorList>
            <person name="Kim Y.B."/>
            <person name="Roh S.W."/>
        </authorList>
    </citation>
    <scope>NUCLEOTIDE SEQUENCE [LARGE SCALE GENOMIC DNA]</scope>
    <source>
        <strain evidence="1 2">CBA1112</strain>
    </source>
</reference>
<dbReference type="GeneID" id="37285692"/>
<dbReference type="Pfam" id="PF04250">
    <property type="entry name" value="DUF429"/>
    <property type="match status" value="1"/>
</dbReference>
<dbReference type="KEGG" id="haq:DU484_01900"/>
<dbReference type="InterPro" id="IPR007362">
    <property type="entry name" value="DUF429"/>
</dbReference>
<dbReference type="EMBL" id="CP031148">
    <property type="protein sequence ID" value="AXG08711.1"/>
    <property type="molecule type" value="Genomic_DNA"/>
</dbReference>
<proteinExistence type="predicted"/>
<evidence type="ECO:0000313" key="2">
    <source>
        <dbReference type="Proteomes" id="UP000252985"/>
    </source>
</evidence>
<evidence type="ECO:0000313" key="1">
    <source>
        <dbReference type="EMBL" id="AXG08711.1"/>
    </source>
</evidence>
<protein>
    <submittedName>
        <fullName evidence="1">DUF429 domain-containing protein</fullName>
    </submittedName>
</protein>
<organism evidence="1 2">
    <name type="scientific">Haloplanus rubicundus</name>
    <dbReference type="NCBI Taxonomy" id="1547898"/>
    <lineage>
        <taxon>Archaea</taxon>
        <taxon>Methanobacteriati</taxon>
        <taxon>Methanobacteriota</taxon>
        <taxon>Stenosarchaea group</taxon>
        <taxon>Halobacteria</taxon>
        <taxon>Halobacteriales</taxon>
        <taxon>Haloferacaceae</taxon>
        <taxon>Haloplanus</taxon>
    </lineage>
</organism>
<gene>
    <name evidence="1" type="ORF">DU484_01900</name>
</gene>